<gene>
    <name evidence="1" type="ORF">L6164_002432</name>
</gene>
<accession>A0ACB9PY83</accession>
<proteinExistence type="predicted"/>
<evidence type="ECO:0000313" key="2">
    <source>
        <dbReference type="Proteomes" id="UP000828941"/>
    </source>
</evidence>
<evidence type="ECO:0000313" key="1">
    <source>
        <dbReference type="EMBL" id="KAI4353486.1"/>
    </source>
</evidence>
<reference evidence="1 2" key="1">
    <citation type="journal article" date="2022" name="DNA Res.">
        <title>Chromosomal-level genome assembly of the orchid tree Bauhinia variegata (Leguminosae; Cercidoideae) supports the allotetraploid origin hypothesis of Bauhinia.</title>
        <authorList>
            <person name="Zhong Y."/>
            <person name="Chen Y."/>
            <person name="Zheng D."/>
            <person name="Pang J."/>
            <person name="Liu Y."/>
            <person name="Luo S."/>
            <person name="Meng S."/>
            <person name="Qian L."/>
            <person name="Wei D."/>
            <person name="Dai S."/>
            <person name="Zhou R."/>
        </authorList>
    </citation>
    <scope>NUCLEOTIDE SEQUENCE [LARGE SCALE GENOMIC DNA]</scope>
    <source>
        <strain evidence="1">BV-YZ2020</strain>
    </source>
</reference>
<protein>
    <submittedName>
        <fullName evidence="1">Uncharacterized protein</fullName>
    </submittedName>
</protein>
<organism evidence="1 2">
    <name type="scientific">Bauhinia variegata</name>
    <name type="common">Purple orchid tree</name>
    <name type="synonym">Phanera variegata</name>
    <dbReference type="NCBI Taxonomy" id="167791"/>
    <lineage>
        <taxon>Eukaryota</taxon>
        <taxon>Viridiplantae</taxon>
        <taxon>Streptophyta</taxon>
        <taxon>Embryophyta</taxon>
        <taxon>Tracheophyta</taxon>
        <taxon>Spermatophyta</taxon>
        <taxon>Magnoliopsida</taxon>
        <taxon>eudicotyledons</taxon>
        <taxon>Gunneridae</taxon>
        <taxon>Pentapetalae</taxon>
        <taxon>rosids</taxon>
        <taxon>fabids</taxon>
        <taxon>Fabales</taxon>
        <taxon>Fabaceae</taxon>
        <taxon>Cercidoideae</taxon>
        <taxon>Cercideae</taxon>
        <taxon>Bauhiniinae</taxon>
        <taxon>Bauhinia</taxon>
    </lineage>
</organism>
<name>A0ACB9PY83_BAUVA</name>
<dbReference type="Proteomes" id="UP000828941">
    <property type="component" value="Chromosome 2"/>
</dbReference>
<sequence>MKAVSLALLLFFALFALSTKLEPTRADYVYDTKGNPLLSGASYYASYYHPGGGLVKPAQIDDETKPISVVLGPILENQKWPVKFIVHGDETTVTTDSSLDIEFTTAPSGVSSTRWSVGKDYLVRIDSQDQALKGISAI</sequence>
<dbReference type="EMBL" id="CM039427">
    <property type="protein sequence ID" value="KAI4353486.1"/>
    <property type="molecule type" value="Genomic_DNA"/>
</dbReference>
<keyword evidence="2" id="KW-1185">Reference proteome</keyword>
<comment type="caution">
    <text evidence="1">The sequence shown here is derived from an EMBL/GenBank/DDBJ whole genome shotgun (WGS) entry which is preliminary data.</text>
</comment>